<evidence type="ECO:0000313" key="1">
    <source>
        <dbReference type="EMBL" id="ABG51596.1"/>
    </source>
</evidence>
<dbReference type="EMBL" id="CP000393">
    <property type="protein sequence ID" value="ABG51596.1"/>
    <property type="molecule type" value="Genomic_DNA"/>
</dbReference>
<gene>
    <name evidence="1" type="ordered locus">Tery_2376</name>
</gene>
<organism evidence="1">
    <name type="scientific">Trichodesmium erythraeum (strain IMS101)</name>
    <dbReference type="NCBI Taxonomy" id="203124"/>
    <lineage>
        <taxon>Bacteria</taxon>
        <taxon>Bacillati</taxon>
        <taxon>Cyanobacteriota</taxon>
        <taxon>Cyanophyceae</taxon>
        <taxon>Oscillatoriophycideae</taxon>
        <taxon>Oscillatoriales</taxon>
        <taxon>Microcoleaceae</taxon>
        <taxon>Trichodesmium</taxon>
    </lineage>
</organism>
<dbReference type="STRING" id="203124.Tery_2376"/>
<accession>Q112H8</accession>
<protein>
    <submittedName>
        <fullName evidence="1">Uncharacterized protein</fullName>
    </submittedName>
</protein>
<dbReference type="AlphaFoldDB" id="Q112H8"/>
<dbReference type="KEGG" id="ter:Tery_2376"/>
<reference evidence="1" key="1">
    <citation type="submission" date="2006-06" db="EMBL/GenBank/DDBJ databases">
        <title>Complete sequence of Trichodesmium erythraeum IMS101.</title>
        <authorList>
            <consortium name="US DOE Joint Genome Institute"/>
            <person name="Copeland A."/>
            <person name="Lucas S."/>
            <person name="Lapidus A."/>
            <person name="Barry K."/>
            <person name="Detter J.C."/>
            <person name="Glavina del Rio T."/>
            <person name="Hammon N."/>
            <person name="Israni S."/>
            <person name="Dalin E."/>
            <person name="Tice H."/>
            <person name="Pitluck S."/>
            <person name="Kiss H."/>
            <person name="Munk A.C."/>
            <person name="Brettin T."/>
            <person name="Bruce D."/>
            <person name="Han C."/>
            <person name="Tapia R."/>
            <person name="Gilna P."/>
            <person name="Schmutz J."/>
            <person name="Larimer F."/>
            <person name="Land M."/>
            <person name="Hauser L."/>
            <person name="Kyrpides N."/>
            <person name="Kim E."/>
            <person name="Richardson P."/>
        </authorList>
    </citation>
    <scope>NUCLEOTIDE SEQUENCE [LARGE SCALE GENOMIC DNA]</scope>
    <source>
        <strain evidence="1">IMS101</strain>
    </source>
</reference>
<proteinExistence type="predicted"/>
<name>Q112H8_TRIEI</name>
<dbReference type="HOGENOM" id="CLU_1072488_0_0_3"/>
<dbReference type="eggNOG" id="ENOG5032UZ3">
    <property type="taxonomic scope" value="Bacteria"/>
</dbReference>
<sequence length="291" mass="33521">MIVTNNVYDNDYYYERVVEEVYPHLEKQERGLLYRAIQIIHGEEKSQTPKNTQDICKSLDINANADKKDDVKKAKQFLIGRLEKYYLDNKDQNILQKIGNVWEYREKTTSKKIQAGDDKMIEIRLIIIGACTLVGFLACRDYLDKERKKSERKKVISQERKEQPSPPPIPASLCLVVPARIASTLETNSSLLSVNSVKYLIDNTAYFLCTTCKVADSNEQEYLKIAKEKEILPNSQRDVYIRIDINSGGKNLIDKKNRLALKNNLPENAEFALKEVARLKDLSGLEKFIRI</sequence>